<dbReference type="GO" id="GO:0003677">
    <property type="term" value="F:DNA binding"/>
    <property type="evidence" value="ECO:0007669"/>
    <property type="project" value="UniProtKB-KW"/>
</dbReference>
<gene>
    <name evidence="4" type="primary">spoIIID</name>
    <name evidence="4" type="ORF">E7512_11060</name>
</gene>
<evidence type="ECO:0000256" key="2">
    <source>
        <dbReference type="ARBA" id="ARBA00023125"/>
    </source>
</evidence>
<dbReference type="AlphaFoldDB" id="A0A928KU75"/>
<organism evidence="4 5">
    <name type="scientific">Faecalispora sporosphaeroides</name>
    <dbReference type="NCBI Taxonomy" id="1549"/>
    <lineage>
        <taxon>Bacteria</taxon>
        <taxon>Bacillati</taxon>
        <taxon>Bacillota</taxon>
        <taxon>Clostridia</taxon>
        <taxon>Eubacteriales</taxon>
        <taxon>Oscillospiraceae</taxon>
        <taxon>Faecalispora</taxon>
    </lineage>
</organism>
<evidence type="ECO:0000256" key="3">
    <source>
        <dbReference type="ARBA" id="ARBA00023163"/>
    </source>
</evidence>
<dbReference type="Proteomes" id="UP000754750">
    <property type="component" value="Unassembled WGS sequence"/>
</dbReference>
<sequence length="82" mass="9448">MKGIVEERAVELGEYIIENNATVRKAAKKFGVSKSTVHKDVAERLKYVDPQLYKEVKNVLEINKAQRHIRGGMATRMKYKKD</sequence>
<protein>
    <submittedName>
        <fullName evidence="4">Sporulation transcriptional regulator SpoIIID</fullName>
    </submittedName>
</protein>
<dbReference type="NCBIfam" id="TIGR02844">
    <property type="entry name" value="spore_III_D"/>
    <property type="match status" value="1"/>
</dbReference>
<evidence type="ECO:0000313" key="5">
    <source>
        <dbReference type="Proteomes" id="UP000754750"/>
    </source>
</evidence>
<comment type="caution">
    <text evidence="4">The sequence shown here is derived from an EMBL/GenBank/DDBJ whole genome shotgun (WGS) entry which is preliminary data.</text>
</comment>
<dbReference type="GO" id="GO:0003700">
    <property type="term" value="F:DNA-binding transcription factor activity"/>
    <property type="evidence" value="ECO:0007669"/>
    <property type="project" value="InterPro"/>
</dbReference>
<proteinExistence type="predicted"/>
<dbReference type="Pfam" id="PF12116">
    <property type="entry name" value="SpoIIID"/>
    <property type="match status" value="1"/>
</dbReference>
<dbReference type="InterPro" id="IPR018356">
    <property type="entry name" value="Tscrpt_reg_HTH_DeoR_CS"/>
</dbReference>
<accession>A0A928KU75</accession>
<name>A0A928KU75_9FIRM</name>
<reference evidence="4" key="1">
    <citation type="submission" date="2019-04" db="EMBL/GenBank/DDBJ databases">
        <title>Evolution of Biomass-Degrading Anaerobic Consortia Revealed by Metagenomics.</title>
        <authorList>
            <person name="Peng X."/>
        </authorList>
    </citation>
    <scope>NUCLEOTIDE SEQUENCE</scope>
    <source>
        <strain evidence="4">SIG551</strain>
    </source>
</reference>
<dbReference type="InterPro" id="IPR014208">
    <property type="entry name" value="Spore_III_D"/>
</dbReference>
<evidence type="ECO:0000256" key="1">
    <source>
        <dbReference type="ARBA" id="ARBA00023015"/>
    </source>
</evidence>
<evidence type="ECO:0000313" key="4">
    <source>
        <dbReference type="EMBL" id="MBE6834093.1"/>
    </source>
</evidence>
<keyword evidence="1" id="KW-0805">Transcription regulation</keyword>
<dbReference type="PROSITE" id="PS00894">
    <property type="entry name" value="HTH_DEOR_1"/>
    <property type="match status" value="1"/>
</dbReference>
<keyword evidence="3" id="KW-0804">Transcription</keyword>
<dbReference type="EMBL" id="SVNY01000005">
    <property type="protein sequence ID" value="MBE6834093.1"/>
    <property type="molecule type" value="Genomic_DNA"/>
</dbReference>
<dbReference type="RefSeq" id="WP_009066041.1">
    <property type="nucleotide sequence ID" value="NZ_JBKWRC010000001.1"/>
</dbReference>
<keyword evidence="2" id="KW-0238">DNA-binding</keyword>